<keyword evidence="3" id="KW-1185">Reference proteome</keyword>
<gene>
    <name evidence="2" type="ORF">U9M48_015542</name>
</gene>
<accession>A0AAQ3T4E5</accession>
<evidence type="ECO:0000313" key="3">
    <source>
        <dbReference type="Proteomes" id="UP001341281"/>
    </source>
</evidence>
<sequence>MDGNDHSCDYKKPNHEQDEQDIGPLAPPPHNTKCEGVDQQQDPCIEHQPKGGICHLQKRPSPNDGLADRSPNRTDVHGDHHYRGDQQRRPLHYVHLSKLLIHGACSLFRELFVADPVQQREACPLDLNHTDEFRHYYDDDEVQHICGEWLLYVELATEDPYDGEEEIENKEDG</sequence>
<feature type="region of interest" description="Disordered" evidence="1">
    <location>
        <begin position="1"/>
        <end position="84"/>
    </location>
</feature>
<protein>
    <submittedName>
        <fullName evidence="2">Uncharacterized protein</fullName>
    </submittedName>
</protein>
<proteinExistence type="predicted"/>
<dbReference type="Proteomes" id="UP001341281">
    <property type="component" value="Chromosome 03"/>
</dbReference>
<organism evidence="2 3">
    <name type="scientific">Paspalum notatum var. saurae</name>
    <dbReference type="NCBI Taxonomy" id="547442"/>
    <lineage>
        <taxon>Eukaryota</taxon>
        <taxon>Viridiplantae</taxon>
        <taxon>Streptophyta</taxon>
        <taxon>Embryophyta</taxon>
        <taxon>Tracheophyta</taxon>
        <taxon>Spermatophyta</taxon>
        <taxon>Magnoliopsida</taxon>
        <taxon>Liliopsida</taxon>
        <taxon>Poales</taxon>
        <taxon>Poaceae</taxon>
        <taxon>PACMAD clade</taxon>
        <taxon>Panicoideae</taxon>
        <taxon>Andropogonodae</taxon>
        <taxon>Paspaleae</taxon>
        <taxon>Paspalinae</taxon>
        <taxon>Paspalum</taxon>
    </lineage>
</organism>
<feature type="compositionally biased region" description="Basic and acidic residues" evidence="1">
    <location>
        <begin position="66"/>
        <end position="84"/>
    </location>
</feature>
<evidence type="ECO:0000313" key="2">
    <source>
        <dbReference type="EMBL" id="WVZ66301.1"/>
    </source>
</evidence>
<dbReference type="AlphaFoldDB" id="A0AAQ3T4E5"/>
<name>A0AAQ3T4E5_PASNO</name>
<reference evidence="2 3" key="1">
    <citation type="submission" date="2024-02" db="EMBL/GenBank/DDBJ databases">
        <title>High-quality chromosome-scale genome assembly of Pensacola bahiagrass (Paspalum notatum Flugge var. saurae).</title>
        <authorList>
            <person name="Vega J.M."/>
            <person name="Podio M."/>
            <person name="Orjuela J."/>
            <person name="Siena L.A."/>
            <person name="Pessino S.C."/>
            <person name="Combes M.C."/>
            <person name="Mariac C."/>
            <person name="Albertini E."/>
            <person name="Pupilli F."/>
            <person name="Ortiz J.P.A."/>
            <person name="Leblanc O."/>
        </authorList>
    </citation>
    <scope>NUCLEOTIDE SEQUENCE [LARGE SCALE GENOMIC DNA]</scope>
    <source>
        <strain evidence="2">R1</strain>
        <tissue evidence="2">Leaf</tissue>
    </source>
</reference>
<dbReference type="EMBL" id="CP144747">
    <property type="protein sequence ID" value="WVZ66301.1"/>
    <property type="molecule type" value="Genomic_DNA"/>
</dbReference>
<evidence type="ECO:0000256" key="1">
    <source>
        <dbReference type="SAM" id="MobiDB-lite"/>
    </source>
</evidence>
<feature type="compositionally biased region" description="Basic and acidic residues" evidence="1">
    <location>
        <begin position="1"/>
        <end position="17"/>
    </location>
</feature>